<sequence>MTLSVAPTSLHRATAAASLFLSLSRSLLGNPATPTALLRSPLSLVIPVNGATSLLDRRERQRQFCLSTFGAHFDFSTNLAWSGDFGEHHCLRPDFKQR</sequence>
<proteinExistence type="predicted"/>
<accession>A0A067KZH0</accession>
<organism evidence="1 2">
    <name type="scientific">Jatropha curcas</name>
    <name type="common">Barbados nut</name>
    <dbReference type="NCBI Taxonomy" id="180498"/>
    <lineage>
        <taxon>Eukaryota</taxon>
        <taxon>Viridiplantae</taxon>
        <taxon>Streptophyta</taxon>
        <taxon>Embryophyta</taxon>
        <taxon>Tracheophyta</taxon>
        <taxon>Spermatophyta</taxon>
        <taxon>Magnoliopsida</taxon>
        <taxon>eudicotyledons</taxon>
        <taxon>Gunneridae</taxon>
        <taxon>Pentapetalae</taxon>
        <taxon>rosids</taxon>
        <taxon>fabids</taxon>
        <taxon>Malpighiales</taxon>
        <taxon>Euphorbiaceae</taxon>
        <taxon>Crotonoideae</taxon>
        <taxon>Jatropheae</taxon>
        <taxon>Jatropha</taxon>
    </lineage>
</organism>
<reference evidence="1 2" key="1">
    <citation type="journal article" date="2014" name="PLoS ONE">
        <title>Global Analysis of Gene Expression Profiles in Physic Nut (Jatropha curcas L.) Seedlings Exposed to Salt Stress.</title>
        <authorList>
            <person name="Zhang L."/>
            <person name="Zhang C."/>
            <person name="Wu P."/>
            <person name="Chen Y."/>
            <person name="Li M."/>
            <person name="Jiang H."/>
            <person name="Wu G."/>
        </authorList>
    </citation>
    <scope>NUCLEOTIDE SEQUENCE [LARGE SCALE GENOMIC DNA]</scope>
    <source>
        <strain evidence="2">cv. GZQX0401</strain>
        <tissue evidence="1">Young leaves</tissue>
    </source>
</reference>
<keyword evidence="2" id="KW-1185">Reference proteome</keyword>
<gene>
    <name evidence="1" type="ORF">JCGZ_07850</name>
</gene>
<dbReference type="Proteomes" id="UP000027138">
    <property type="component" value="Unassembled WGS sequence"/>
</dbReference>
<evidence type="ECO:0000313" key="1">
    <source>
        <dbReference type="EMBL" id="KDP37650.1"/>
    </source>
</evidence>
<dbReference type="EMBL" id="KK914391">
    <property type="protein sequence ID" value="KDP37650.1"/>
    <property type="molecule type" value="Genomic_DNA"/>
</dbReference>
<protein>
    <submittedName>
        <fullName evidence="1">Uncharacterized protein</fullName>
    </submittedName>
</protein>
<evidence type="ECO:0000313" key="2">
    <source>
        <dbReference type="Proteomes" id="UP000027138"/>
    </source>
</evidence>
<name>A0A067KZH0_JATCU</name>
<dbReference type="AlphaFoldDB" id="A0A067KZH0"/>